<evidence type="ECO:0000313" key="3">
    <source>
        <dbReference type="EMBL" id="KYP63149.1"/>
    </source>
</evidence>
<dbReference type="Gramene" id="C.cajan_17205.t">
    <property type="protein sequence ID" value="C.cajan_17205.t.cds1"/>
    <property type="gene ID" value="C.cajan_17205"/>
</dbReference>
<evidence type="ECO:0000313" key="4">
    <source>
        <dbReference type="Proteomes" id="UP000075243"/>
    </source>
</evidence>
<reference evidence="3 4" key="1">
    <citation type="journal article" date="2012" name="Nat. Biotechnol.">
        <title>Draft genome sequence of pigeonpea (Cajanus cajan), an orphan legume crop of resource-poor farmers.</title>
        <authorList>
            <person name="Varshney R.K."/>
            <person name="Chen W."/>
            <person name="Li Y."/>
            <person name="Bharti A.K."/>
            <person name="Saxena R.K."/>
            <person name="Schlueter J.A."/>
            <person name="Donoghue M.T."/>
            <person name="Azam S."/>
            <person name="Fan G."/>
            <person name="Whaley A.M."/>
            <person name="Farmer A.D."/>
            <person name="Sheridan J."/>
            <person name="Iwata A."/>
            <person name="Tuteja R."/>
            <person name="Penmetsa R.V."/>
            <person name="Wu W."/>
            <person name="Upadhyaya H.D."/>
            <person name="Yang S.P."/>
            <person name="Shah T."/>
            <person name="Saxena K.B."/>
            <person name="Michael T."/>
            <person name="McCombie W.R."/>
            <person name="Yang B."/>
            <person name="Zhang G."/>
            <person name="Yang H."/>
            <person name="Wang J."/>
            <person name="Spillane C."/>
            <person name="Cook D.R."/>
            <person name="May G.D."/>
            <person name="Xu X."/>
            <person name="Jackson S.A."/>
        </authorList>
    </citation>
    <scope>NUCLEOTIDE SEQUENCE [LARGE SCALE GENOMIC DNA]</scope>
    <source>
        <strain evidence="4">cv. Asha</strain>
    </source>
</reference>
<evidence type="ECO:0000259" key="2">
    <source>
        <dbReference type="Pfam" id="PF03732"/>
    </source>
</evidence>
<dbReference type="InterPro" id="IPR005162">
    <property type="entry name" value="Retrotrans_gag_dom"/>
</dbReference>
<protein>
    <recommendedName>
        <fullName evidence="2">Retrotransposon gag domain-containing protein</fullName>
    </recommendedName>
</protein>
<dbReference type="AlphaFoldDB" id="A0A151T7W6"/>
<accession>A0A151T7W6</accession>
<dbReference type="EMBL" id="CM003610">
    <property type="protein sequence ID" value="KYP63149.1"/>
    <property type="molecule type" value="Genomic_DNA"/>
</dbReference>
<evidence type="ECO:0000256" key="1">
    <source>
        <dbReference type="SAM" id="MobiDB-lite"/>
    </source>
</evidence>
<dbReference type="OMA" id="FRGHECK"/>
<dbReference type="Pfam" id="PF03732">
    <property type="entry name" value="Retrotrans_gag"/>
    <property type="match status" value="1"/>
</dbReference>
<dbReference type="Proteomes" id="UP000075243">
    <property type="component" value="Chromosome 8"/>
</dbReference>
<name>A0A151T7W6_CAJCA</name>
<feature type="compositionally biased region" description="Polar residues" evidence="1">
    <location>
        <begin position="156"/>
        <end position="189"/>
    </location>
</feature>
<proteinExistence type="predicted"/>
<sequence length="247" mass="28008">MVLPLSIGSFKLRTFFAFHHTPLEQRLSMVAFYMTGDALSWYKWLHQNNQLYDWDSFTRALELCFGPSTYENHMAALFKLNQIGSVADYQLNFERLSNKVFGFPPEALLNSFILGLIIEIRNELALLRPLNVSQAMGLAKLVEAKLKDSKPKPNPKQFSKVHSPSLNPTTTPSQSLNSSTTTLPVKKLTPSQLQERRTLGLCYYCDEKYHSGHCCQPKQFNLFLVDEEDCLSPNFSPNSPSLPLPSS</sequence>
<feature type="region of interest" description="Disordered" evidence="1">
    <location>
        <begin position="147"/>
        <end position="189"/>
    </location>
</feature>
<feature type="domain" description="Retrotransposon gag" evidence="2">
    <location>
        <begin position="29"/>
        <end position="116"/>
    </location>
</feature>
<gene>
    <name evidence="3" type="ORF">KK1_017715</name>
</gene>
<organism evidence="3 4">
    <name type="scientific">Cajanus cajan</name>
    <name type="common">Pigeon pea</name>
    <name type="synonym">Cajanus indicus</name>
    <dbReference type="NCBI Taxonomy" id="3821"/>
    <lineage>
        <taxon>Eukaryota</taxon>
        <taxon>Viridiplantae</taxon>
        <taxon>Streptophyta</taxon>
        <taxon>Embryophyta</taxon>
        <taxon>Tracheophyta</taxon>
        <taxon>Spermatophyta</taxon>
        <taxon>Magnoliopsida</taxon>
        <taxon>eudicotyledons</taxon>
        <taxon>Gunneridae</taxon>
        <taxon>Pentapetalae</taxon>
        <taxon>rosids</taxon>
        <taxon>fabids</taxon>
        <taxon>Fabales</taxon>
        <taxon>Fabaceae</taxon>
        <taxon>Papilionoideae</taxon>
        <taxon>50 kb inversion clade</taxon>
        <taxon>NPAAA clade</taxon>
        <taxon>indigoferoid/millettioid clade</taxon>
        <taxon>Phaseoleae</taxon>
        <taxon>Cajanus</taxon>
    </lineage>
</organism>
<keyword evidence="4" id="KW-1185">Reference proteome</keyword>